<dbReference type="AlphaFoldDB" id="D3IVJ5"/>
<reference evidence="2" key="1">
    <citation type="journal article" date="2010" name="J. Integr. Plant Biol.">
        <title>Insights into the bamboo genome: syntenic relationships to rice and sorghum.</title>
        <authorList>
            <person name="Gui Y.J."/>
            <person name="Zhou Y."/>
            <person name="Wang Y."/>
            <person name="Wang S."/>
            <person name="Wang S.Y."/>
            <person name="Hu Y."/>
            <person name="Bo S.P."/>
            <person name="Chen H."/>
            <person name="Zhou C.P."/>
            <person name="Ma N.X."/>
            <person name="Zhang T.Z."/>
            <person name="Fan L.J."/>
        </authorList>
    </citation>
    <scope>NUCLEOTIDE SEQUENCE</scope>
    <source>
        <tissue evidence="2">Shoot</tissue>
    </source>
</reference>
<name>D3IVJ5_PHYED</name>
<evidence type="ECO:0000313" key="2">
    <source>
        <dbReference type="EMBL" id="ADB85335.1"/>
    </source>
</evidence>
<feature type="region of interest" description="Disordered" evidence="1">
    <location>
        <begin position="15"/>
        <end position="39"/>
    </location>
</feature>
<evidence type="ECO:0000256" key="1">
    <source>
        <dbReference type="SAM" id="MobiDB-lite"/>
    </source>
</evidence>
<accession>D3IVJ5</accession>
<protein>
    <submittedName>
        <fullName evidence="2">Putative transposon protein</fullName>
    </submittedName>
</protein>
<dbReference type="EMBL" id="GQ252850">
    <property type="protein sequence ID" value="ADB85335.1"/>
    <property type="molecule type" value="Genomic_DNA"/>
</dbReference>
<sequence>MGDYGMDDRHMDSMKGYEEYQGGPKPMGTPKFSPLSMDNNIGGSRRRTNCWKHMTWSQEIQDDQTVEFVTYNYCKAKLTAPTAVGTGHLNRHYKACLRKMAA</sequence>
<dbReference type="SMART" id="SM00614">
    <property type="entry name" value="ZnF_BED"/>
    <property type="match status" value="1"/>
</dbReference>
<proteinExistence type="predicted"/>
<organism evidence="2">
    <name type="scientific">Phyllostachys edulis</name>
    <name type="common">Tortoise shell bamboo</name>
    <name type="synonym">Bambusa edulis</name>
    <dbReference type="NCBI Taxonomy" id="38705"/>
    <lineage>
        <taxon>Eukaryota</taxon>
        <taxon>Viridiplantae</taxon>
        <taxon>Streptophyta</taxon>
        <taxon>Embryophyta</taxon>
        <taxon>Tracheophyta</taxon>
        <taxon>Spermatophyta</taxon>
        <taxon>Magnoliopsida</taxon>
        <taxon>Liliopsida</taxon>
        <taxon>Poales</taxon>
        <taxon>Poaceae</taxon>
        <taxon>BOP clade</taxon>
        <taxon>Bambusoideae</taxon>
        <taxon>Arundinarodae</taxon>
        <taxon>Arundinarieae</taxon>
        <taxon>Arundinariinae</taxon>
        <taxon>Phyllostachys</taxon>
    </lineage>
</organism>